<dbReference type="GO" id="GO:0003677">
    <property type="term" value="F:DNA binding"/>
    <property type="evidence" value="ECO:0007669"/>
    <property type="project" value="InterPro"/>
</dbReference>
<dbReference type="AlphaFoldDB" id="A0A553XM20"/>
<keyword evidence="4" id="KW-1185">Reference proteome</keyword>
<gene>
    <name evidence="3" type="ORF">FNZ23_30030</name>
</gene>
<dbReference type="OrthoDB" id="9815541at2"/>
<dbReference type="EMBL" id="VKLS01000834">
    <property type="protein sequence ID" value="TSB18031.1"/>
    <property type="molecule type" value="Genomic_DNA"/>
</dbReference>
<dbReference type="InterPro" id="IPR010982">
    <property type="entry name" value="Lambda_DNA-bd_dom_sf"/>
</dbReference>
<protein>
    <submittedName>
        <fullName evidence="3">Helix-turn-helix domain-containing protein</fullName>
    </submittedName>
</protein>
<dbReference type="Proteomes" id="UP000320888">
    <property type="component" value="Unassembled WGS sequence"/>
</dbReference>
<dbReference type="InterPro" id="IPR036365">
    <property type="entry name" value="PGBD-like_sf"/>
</dbReference>
<dbReference type="InterPro" id="IPR001387">
    <property type="entry name" value="Cro/C1-type_HTH"/>
</dbReference>
<dbReference type="Gene3D" id="1.10.101.10">
    <property type="entry name" value="PGBD-like superfamily/PGBD"/>
    <property type="match status" value="1"/>
</dbReference>
<dbReference type="SUPFAM" id="SSF47413">
    <property type="entry name" value="lambda repressor-like DNA-binding domains"/>
    <property type="match status" value="1"/>
</dbReference>
<organism evidence="3 4">
    <name type="scientific">Streptomyces benahoarensis</name>
    <dbReference type="NCBI Taxonomy" id="2595054"/>
    <lineage>
        <taxon>Bacteria</taxon>
        <taxon>Bacillati</taxon>
        <taxon>Actinomycetota</taxon>
        <taxon>Actinomycetes</taxon>
        <taxon>Kitasatosporales</taxon>
        <taxon>Streptomycetaceae</taxon>
        <taxon>Streptomyces</taxon>
    </lineage>
</organism>
<name>A0A553XM20_9ACTN</name>
<feature type="domain" description="HTH cro/C1-type" evidence="2">
    <location>
        <begin position="21"/>
        <end position="76"/>
    </location>
</feature>
<dbReference type="SMART" id="SM00530">
    <property type="entry name" value="HTH_XRE"/>
    <property type="match status" value="1"/>
</dbReference>
<accession>A0A553XM20</accession>
<evidence type="ECO:0000259" key="2">
    <source>
        <dbReference type="SMART" id="SM00530"/>
    </source>
</evidence>
<comment type="caution">
    <text evidence="3">The sequence shown here is derived from an EMBL/GenBank/DDBJ whole genome shotgun (WGS) entry which is preliminary data.</text>
</comment>
<evidence type="ECO:0000256" key="1">
    <source>
        <dbReference type="SAM" id="MobiDB-lite"/>
    </source>
</evidence>
<dbReference type="CDD" id="cd00093">
    <property type="entry name" value="HTH_XRE"/>
    <property type="match status" value="1"/>
</dbReference>
<dbReference type="RefSeq" id="WP_143944906.1">
    <property type="nucleotide sequence ID" value="NZ_VKLS01000834.1"/>
</dbReference>
<feature type="region of interest" description="Disordered" evidence="1">
    <location>
        <begin position="102"/>
        <end position="130"/>
    </location>
</feature>
<evidence type="ECO:0000313" key="3">
    <source>
        <dbReference type="EMBL" id="TSB18031.1"/>
    </source>
</evidence>
<dbReference type="Pfam" id="PF13560">
    <property type="entry name" value="HTH_31"/>
    <property type="match status" value="1"/>
</dbReference>
<dbReference type="Pfam" id="PF01471">
    <property type="entry name" value="PG_binding_1"/>
    <property type="match status" value="1"/>
</dbReference>
<dbReference type="InterPro" id="IPR036366">
    <property type="entry name" value="PGBDSf"/>
</dbReference>
<reference evidence="3 4" key="1">
    <citation type="submission" date="2019-07" db="EMBL/GenBank/DDBJ databases">
        <title>Draft genome for Streptomyces benahoarensis MZ03-48.</title>
        <authorList>
            <person name="Gonzalez-Pimentel J.L."/>
        </authorList>
    </citation>
    <scope>NUCLEOTIDE SEQUENCE [LARGE SCALE GENOMIC DNA]</scope>
    <source>
        <strain evidence="3 4">MZ03-48</strain>
    </source>
</reference>
<sequence>MARWQELPVPLDHRVRQLAVRIRMLKDRSGLSLTALAARTPYSRASWESYLNAEQLPPRDAVEALARICAADPVRLLALWRSAAEAWEERYLPPAARCGAPDRPVVPAQLPRPGAPQPVDGGEDGGDGGVRPRVVGVLGGVVLATFVAGLLAGRPWLGPEAVDAVQGVFTVRRGQERGCAVIRSGGFLHAGHSRTEVRLLDVGSTGWEVVEAQCLLRHRGYGAGAADGVYGPRTERAVRAFQKASGLAPDGVVGPDTWGALRR</sequence>
<proteinExistence type="predicted"/>
<dbReference type="InterPro" id="IPR002477">
    <property type="entry name" value="Peptidoglycan-bd-like"/>
</dbReference>
<evidence type="ECO:0000313" key="4">
    <source>
        <dbReference type="Proteomes" id="UP000320888"/>
    </source>
</evidence>
<dbReference type="SUPFAM" id="SSF47090">
    <property type="entry name" value="PGBD-like"/>
    <property type="match status" value="1"/>
</dbReference>